<dbReference type="InterPro" id="IPR038756">
    <property type="entry name" value="CheX-like"/>
</dbReference>
<dbReference type="SUPFAM" id="SSF103039">
    <property type="entry name" value="CheC-like"/>
    <property type="match status" value="1"/>
</dbReference>
<organism evidence="3 4">
    <name type="scientific">Dactylosporangium aurantiacum</name>
    <dbReference type="NCBI Taxonomy" id="35754"/>
    <lineage>
        <taxon>Bacteria</taxon>
        <taxon>Bacillati</taxon>
        <taxon>Actinomycetota</taxon>
        <taxon>Actinomycetes</taxon>
        <taxon>Micromonosporales</taxon>
        <taxon>Micromonosporaceae</taxon>
        <taxon>Dactylosporangium</taxon>
    </lineage>
</organism>
<name>A0A9Q9MG26_9ACTN</name>
<feature type="domain" description="Chemotaxis phosphatase CheX-like" evidence="2">
    <location>
        <begin position="43"/>
        <end position="121"/>
    </location>
</feature>
<evidence type="ECO:0000313" key="3">
    <source>
        <dbReference type="EMBL" id="UWZ57848.1"/>
    </source>
</evidence>
<keyword evidence="1" id="KW-0145">Chemotaxis</keyword>
<evidence type="ECO:0000259" key="2">
    <source>
        <dbReference type="Pfam" id="PF13690"/>
    </source>
</evidence>
<gene>
    <name evidence="3" type="ORF">Daura_17765</name>
</gene>
<dbReference type="KEGG" id="daur:Daura_17765"/>
<dbReference type="PANTHER" id="PTHR39452:SF1">
    <property type="entry name" value="CHEY-P PHOSPHATASE CHEX"/>
    <property type="match status" value="1"/>
</dbReference>
<dbReference type="AlphaFoldDB" id="A0A9Q9MG26"/>
<dbReference type="EMBL" id="CP073767">
    <property type="protein sequence ID" value="UWZ57848.1"/>
    <property type="molecule type" value="Genomic_DNA"/>
</dbReference>
<dbReference type="Proteomes" id="UP001058003">
    <property type="component" value="Chromosome"/>
</dbReference>
<keyword evidence="4" id="KW-1185">Reference proteome</keyword>
<dbReference type="Pfam" id="PF13690">
    <property type="entry name" value="CheX"/>
    <property type="match status" value="1"/>
</dbReference>
<evidence type="ECO:0000256" key="1">
    <source>
        <dbReference type="ARBA" id="ARBA00022500"/>
    </source>
</evidence>
<sequence>MDAETSLSEDDLRGIVWQVWTAYLHCEPEIEPSPEPMPDTAEVTASIGLAGAWNGLAVMRCGLPAAGQIAGAMLDVDPAGASADDCIDALGELVNILAGNVKSLLPKPSHLSLPQVVMGRAKVVWPGTTPVLTLRVTLNAEPTVLGILCQEEKRL</sequence>
<dbReference type="GO" id="GO:0006935">
    <property type="term" value="P:chemotaxis"/>
    <property type="evidence" value="ECO:0007669"/>
    <property type="project" value="UniProtKB-KW"/>
</dbReference>
<evidence type="ECO:0000313" key="4">
    <source>
        <dbReference type="Proteomes" id="UP001058003"/>
    </source>
</evidence>
<dbReference type="CDD" id="cd17906">
    <property type="entry name" value="CheX"/>
    <property type="match status" value="1"/>
</dbReference>
<dbReference type="InterPro" id="IPR028976">
    <property type="entry name" value="CheC-like_sf"/>
</dbReference>
<dbReference type="PANTHER" id="PTHR39452">
    <property type="entry name" value="CHEY-P PHOSPHATASE CHEX"/>
    <property type="match status" value="1"/>
</dbReference>
<dbReference type="InterPro" id="IPR028051">
    <property type="entry name" value="CheX-like_dom"/>
</dbReference>
<proteinExistence type="predicted"/>
<dbReference type="Gene3D" id="3.40.1550.10">
    <property type="entry name" value="CheC-like"/>
    <property type="match status" value="1"/>
</dbReference>
<dbReference type="RefSeq" id="WP_052388148.1">
    <property type="nucleotide sequence ID" value="NZ_CP073767.1"/>
</dbReference>
<accession>A0A9Q9MG26</accession>
<protein>
    <submittedName>
        <fullName evidence="3">Chemotaxis protein CheX</fullName>
    </submittedName>
</protein>
<reference evidence="3" key="1">
    <citation type="submission" date="2021-04" db="EMBL/GenBank/DDBJ databases">
        <title>Dactylosporangium aurantiacum NRRL B-8018 full assembly.</title>
        <authorList>
            <person name="Hartkoorn R.C."/>
            <person name="Beaudoing E."/>
            <person name="Hot D."/>
        </authorList>
    </citation>
    <scope>NUCLEOTIDE SEQUENCE</scope>
    <source>
        <strain evidence="3">NRRL B-8018</strain>
    </source>
</reference>